<proteinExistence type="predicted"/>
<name>A0A6J5NZ28_9CAUD</name>
<reference evidence="1" key="1">
    <citation type="submission" date="2020-04" db="EMBL/GenBank/DDBJ databases">
        <authorList>
            <person name="Chiriac C."/>
            <person name="Salcher M."/>
            <person name="Ghai R."/>
            <person name="Kavagutti S V."/>
        </authorList>
    </citation>
    <scope>NUCLEOTIDE SEQUENCE</scope>
</reference>
<gene>
    <name evidence="1" type="ORF">UFOVP767_2</name>
</gene>
<sequence>METYDIDPSVSQQMFGCDIEKFANRIVESGQYQRCGGLLIVMSMLSDCQEMLGIEGDNGQSKENIRQALNRAKFLLAEISDGNMIAVAN</sequence>
<accession>A0A6J5NZ28</accession>
<dbReference type="EMBL" id="LR796714">
    <property type="protein sequence ID" value="CAB4160494.1"/>
    <property type="molecule type" value="Genomic_DNA"/>
</dbReference>
<evidence type="ECO:0000313" key="1">
    <source>
        <dbReference type="EMBL" id="CAB4160494.1"/>
    </source>
</evidence>
<organism evidence="1">
    <name type="scientific">uncultured Caudovirales phage</name>
    <dbReference type="NCBI Taxonomy" id="2100421"/>
    <lineage>
        <taxon>Viruses</taxon>
        <taxon>Duplodnaviria</taxon>
        <taxon>Heunggongvirae</taxon>
        <taxon>Uroviricota</taxon>
        <taxon>Caudoviricetes</taxon>
        <taxon>Peduoviridae</taxon>
        <taxon>Maltschvirus</taxon>
        <taxon>Maltschvirus maltsch</taxon>
    </lineage>
</organism>
<protein>
    <submittedName>
        <fullName evidence="1">Uncharacterized protein</fullName>
    </submittedName>
</protein>